<keyword evidence="2" id="KW-0472">Membrane</keyword>
<dbReference type="AlphaFoldDB" id="A0A7T3KUM2"/>
<evidence type="ECO:0000256" key="1">
    <source>
        <dbReference type="SAM" id="MobiDB-lite"/>
    </source>
</evidence>
<evidence type="ECO:0000259" key="3">
    <source>
        <dbReference type="Pfam" id="PF24008"/>
    </source>
</evidence>
<dbReference type="Proteomes" id="UP000595001">
    <property type="component" value="Chromosome"/>
</dbReference>
<dbReference type="GeneID" id="60590205"/>
<keyword evidence="2" id="KW-1133">Transmembrane helix</keyword>
<feature type="transmembrane region" description="Helical" evidence="2">
    <location>
        <begin position="76"/>
        <end position="96"/>
    </location>
</feature>
<proteinExistence type="predicted"/>
<feature type="region of interest" description="Disordered" evidence="1">
    <location>
        <begin position="1"/>
        <end position="63"/>
    </location>
</feature>
<protein>
    <recommendedName>
        <fullName evidence="3">DUF7322 domain-containing protein</fullName>
    </recommendedName>
</protein>
<dbReference type="Pfam" id="PF24008">
    <property type="entry name" value="DUF7322"/>
    <property type="match status" value="1"/>
</dbReference>
<accession>A0A7T3KUM2</accession>
<evidence type="ECO:0000256" key="2">
    <source>
        <dbReference type="SAM" id="Phobius"/>
    </source>
</evidence>
<evidence type="ECO:0000313" key="5">
    <source>
        <dbReference type="Proteomes" id="UP000595001"/>
    </source>
</evidence>
<keyword evidence="2" id="KW-0812">Transmembrane</keyword>
<dbReference type="EMBL" id="CP065856">
    <property type="protein sequence ID" value="QPV62397.1"/>
    <property type="molecule type" value="Genomic_DNA"/>
</dbReference>
<gene>
    <name evidence="4" type="ORF">I7X12_16890</name>
</gene>
<feature type="domain" description="DUF7322" evidence="3">
    <location>
        <begin position="63"/>
        <end position="123"/>
    </location>
</feature>
<dbReference type="KEGG" id="hlt:I7X12_16890"/>
<sequence length="153" mass="16185">MSEDGADDESGLLGDPERFEHSLGPDVPEVDVPSVSIPGEDDGESSGEGADDGEVDDADAFDTDVDPEVSRTFWRLVVVFDVAFLALALGPMFIYFEGDWNVGGPLVALGVVSFLYGVREYRAFRRSRASESPEAAADGGTEGGATDSEATED</sequence>
<name>A0A7T3KUM2_9EURY</name>
<feature type="compositionally biased region" description="Acidic residues" evidence="1">
    <location>
        <begin position="1"/>
        <end position="10"/>
    </location>
</feature>
<organism evidence="4 5">
    <name type="scientific">Halosimplex litoreum</name>
    <dbReference type="NCBI Taxonomy" id="1198301"/>
    <lineage>
        <taxon>Archaea</taxon>
        <taxon>Methanobacteriati</taxon>
        <taxon>Methanobacteriota</taxon>
        <taxon>Stenosarchaea group</taxon>
        <taxon>Halobacteria</taxon>
        <taxon>Halobacteriales</taxon>
        <taxon>Haloarculaceae</taxon>
        <taxon>Halosimplex</taxon>
    </lineage>
</organism>
<feature type="compositionally biased region" description="Low complexity" evidence="1">
    <location>
        <begin position="25"/>
        <end position="38"/>
    </location>
</feature>
<dbReference type="InterPro" id="IPR055746">
    <property type="entry name" value="DUF7322"/>
</dbReference>
<evidence type="ECO:0000313" key="4">
    <source>
        <dbReference type="EMBL" id="QPV62397.1"/>
    </source>
</evidence>
<reference evidence="4 5" key="1">
    <citation type="submission" date="2020-12" db="EMBL/GenBank/DDBJ databases">
        <title>Halosimplex halophilum sp. nov. and Halosimplex salinum sp. nov., two new members of the genus Halosimplex.</title>
        <authorList>
            <person name="Cui H.L."/>
        </authorList>
    </citation>
    <scope>NUCLEOTIDE SEQUENCE [LARGE SCALE GENOMIC DNA]</scope>
    <source>
        <strain evidence="4 5">YGH94</strain>
    </source>
</reference>
<feature type="compositionally biased region" description="Low complexity" evidence="1">
    <location>
        <begin position="132"/>
        <end position="153"/>
    </location>
</feature>
<feature type="region of interest" description="Disordered" evidence="1">
    <location>
        <begin position="127"/>
        <end position="153"/>
    </location>
</feature>
<feature type="compositionally biased region" description="Acidic residues" evidence="1">
    <location>
        <begin position="39"/>
        <end position="63"/>
    </location>
</feature>
<feature type="transmembrane region" description="Helical" evidence="2">
    <location>
        <begin position="102"/>
        <end position="118"/>
    </location>
</feature>
<dbReference type="RefSeq" id="WP_198061202.1">
    <property type="nucleotide sequence ID" value="NZ_CP065856.1"/>
</dbReference>
<keyword evidence="5" id="KW-1185">Reference proteome</keyword>